<name>A0A4Y2RQI6_ARAVE</name>
<proteinExistence type="predicted"/>
<accession>A0A4Y2RQI6</accession>
<gene>
    <name evidence="1" type="ORF">AVEN_256710_1</name>
</gene>
<dbReference type="AlphaFoldDB" id="A0A4Y2RQI6"/>
<evidence type="ECO:0000313" key="2">
    <source>
        <dbReference type="Proteomes" id="UP000499080"/>
    </source>
</evidence>
<keyword evidence="2" id="KW-1185">Reference proteome</keyword>
<evidence type="ECO:0000313" key="1">
    <source>
        <dbReference type="EMBL" id="GBN77968.1"/>
    </source>
</evidence>
<reference evidence="1 2" key="1">
    <citation type="journal article" date="2019" name="Sci. Rep.">
        <title>Orb-weaving spider Araneus ventricosus genome elucidates the spidroin gene catalogue.</title>
        <authorList>
            <person name="Kono N."/>
            <person name="Nakamura H."/>
            <person name="Ohtoshi R."/>
            <person name="Moran D.A.P."/>
            <person name="Shinohara A."/>
            <person name="Yoshida Y."/>
            <person name="Fujiwara M."/>
            <person name="Mori M."/>
            <person name="Tomita M."/>
            <person name="Arakawa K."/>
        </authorList>
    </citation>
    <scope>NUCLEOTIDE SEQUENCE [LARGE SCALE GENOMIC DNA]</scope>
</reference>
<sequence length="150" mass="17089">MEPTSNCAEQVCKPGEVSFYLVKMSPVYLVSLLPCDRSKVHHDFTDTLYNSITIYHEQYARSHLVSSRWIARPTLKTNSEHLFAFFQSWRVERSNFLENSSYLENQALPSLKTSRLPNKHLAPNSVPKNIANSLIPKIMATIAKSTECKG</sequence>
<dbReference type="EMBL" id="BGPR01017997">
    <property type="protein sequence ID" value="GBN77968.1"/>
    <property type="molecule type" value="Genomic_DNA"/>
</dbReference>
<protein>
    <submittedName>
        <fullName evidence="1">Uncharacterized protein</fullName>
    </submittedName>
</protein>
<comment type="caution">
    <text evidence="1">The sequence shown here is derived from an EMBL/GenBank/DDBJ whole genome shotgun (WGS) entry which is preliminary data.</text>
</comment>
<organism evidence="1 2">
    <name type="scientific">Araneus ventricosus</name>
    <name type="common">Orbweaver spider</name>
    <name type="synonym">Epeira ventricosa</name>
    <dbReference type="NCBI Taxonomy" id="182803"/>
    <lineage>
        <taxon>Eukaryota</taxon>
        <taxon>Metazoa</taxon>
        <taxon>Ecdysozoa</taxon>
        <taxon>Arthropoda</taxon>
        <taxon>Chelicerata</taxon>
        <taxon>Arachnida</taxon>
        <taxon>Araneae</taxon>
        <taxon>Araneomorphae</taxon>
        <taxon>Entelegynae</taxon>
        <taxon>Araneoidea</taxon>
        <taxon>Araneidae</taxon>
        <taxon>Araneus</taxon>
    </lineage>
</organism>
<dbReference type="Proteomes" id="UP000499080">
    <property type="component" value="Unassembled WGS sequence"/>
</dbReference>